<organism evidence="7 8">
    <name type="scientific">Striga asiatica</name>
    <name type="common">Asiatic witchweed</name>
    <name type="synonym">Buchnera asiatica</name>
    <dbReference type="NCBI Taxonomy" id="4170"/>
    <lineage>
        <taxon>Eukaryota</taxon>
        <taxon>Viridiplantae</taxon>
        <taxon>Streptophyta</taxon>
        <taxon>Embryophyta</taxon>
        <taxon>Tracheophyta</taxon>
        <taxon>Spermatophyta</taxon>
        <taxon>Magnoliopsida</taxon>
        <taxon>eudicotyledons</taxon>
        <taxon>Gunneridae</taxon>
        <taxon>Pentapetalae</taxon>
        <taxon>asterids</taxon>
        <taxon>lamiids</taxon>
        <taxon>Lamiales</taxon>
        <taxon>Orobanchaceae</taxon>
        <taxon>Buchnereae</taxon>
        <taxon>Striga</taxon>
    </lineage>
</organism>
<feature type="region of interest" description="Disordered" evidence="6">
    <location>
        <begin position="82"/>
        <end position="116"/>
    </location>
</feature>
<dbReference type="PANTHER" id="PTHR42861">
    <property type="entry name" value="CALCIUM-TRANSPORTING ATPASE"/>
    <property type="match status" value="1"/>
</dbReference>
<dbReference type="PRINTS" id="PR00120">
    <property type="entry name" value="HATPASE"/>
</dbReference>
<evidence type="ECO:0000256" key="4">
    <source>
        <dbReference type="ARBA" id="ARBA00022989"/>
    </source>
</evidence>
<evidence type="ECO:0000256" key="1">
    <source>
        <dbReference type="ARBA" id="ARBA00004141"/>
    </source>
</evidence>
<keyword evidence="2" id="KW-0812">Transmembrane</keyword>
<dbReference type="InterPro" id="IPR023299">
    <property type="entry name" value="ATPase_P-typ_cyto_dom_N"/>
</dbReference>
<sequence length="483" mass="54570">MRKTPFGLIDRNIRFQRRDFLTPLDQKPSSLELDPSIVQFQNQSCRPTSAAIAIGEENSAPLFVRPSRSRKAIRLCPATSFHRRRAAGSSSTREQYRRRTDEQDEMNSSRRPSQAATAIIPSNLHRELQQATRTSAAPCRPSFSGPNNSGVPRRPVCFTTAPRQIFTRKQPYRTFACTIRRRHDPYRRDICICRRRLTHSSTLPATPYAFEHPRVSEIPRRQSSSKLGPTEQQLCFSRAPSRPVRILQQTAVRYSRDNRPVFLFLSSSWEFCQRAVVGFFSSRAVLQRALLPSCSRPVLPFSGTILVAERQPYLGFPRQEVAAARPRASSSPNQEAGRPLAKSREPSEAFLLSFLSSRLFNHTEGCVEIFRALALFDPLRHDSAETIRRALGVNVKMITGDQLAIGKETGRQSITAMLIDELIEKADGFAGVFPEHKYEIVKRLEARKHICGMTGDGVKDAPALKKADMLMLLMQPEVYLISC</sequence>
<dbReference type="GO" id="GO:0016887">
    <property type="term" value="F:ATP hydrolysis activity"/>
    <property type="evidence" value="ECO:0007669"/>
    <property type="project" value="InterPro"/>
</dbReference>
<keyword evidence="5" id="KW-0472">Membrane</keyword>
<dbReference type="InterPro" id="IPR023214">
    <property type="entry name" value="HAD_sf"/>
</dbReference>
<feature type="region of interest" description="Disordered" evidence="6">
    <location>
        <begin position="128"/>
        <end position="155"/>
    </location>
</feature>
<dbReference type="Gene3D" id="3.40.1110.10">
    <property type="entry name" value="Calcium-transporting ATPase, cytoplasmic domain N"/>
    <property type="match status" value="1"/>
</dbReference>
<dbReference type="PRINTS" id="PR00119">
    <property type="entry name" value="CATATPASE"/>
</dbReference>
<evidence type="ECO:0000256" key="3">
    <source>
        <dbReference type="ARBA" id="ARBA00022842"/>
    </source>
</evidence>
<dbReference type="InterPro" id="IPR001757">
    <property type="entry name" value="P_typ_ATPase"/>
</dbReference>
<proteinExistence type="predicted"/>
<evidence type="ECO:0000256" key="2">
    <source>
        <dbReference type="ARBA" id="ARBA00022692"/>
    </source>
</evidence>
<dbReference type="GO" id="GO:0016020">
    <property type="term" value="C:membrane"/>
    <property type="evidence" value="ECO:0007669"/>
    <property type="project" value="UniProtKB-SubCell"/>
</dbReference>
<dbReference type="InterPro" id="IPR036412">
    <property type="entry name" value="HAD-like_sf"/>
</dbReference>
<reference evidence="8" key="1">
    <citation type="journal article" date="2019" name="Curr. Biol.">
        <title>Genome Sequence of Striga asiatica Provides Insight into the Evolution of Plant Parasitism.</title>
        <authorList>
            <person name="Yoshida S."/>
            <person name="Kim S."/>
            <person name="Wafula E.K."/>
            <person name="Tanskanen J."/>
            <person name="Kim Y.M."/>
            <person name="Honaas L."/>
            <person name="Yang Z."/>
            <person name="Spallek T."/>
            <person name="Conn C.E."/>
            <person name="Ichihashi Y."/>
            <person name="Cheong K."/>
            <person name="Cui S."/>
            <person name="Der J.P."/>
            <person name="Gundlach H."/>
            <person name="Jiao Y."/>
            <person name="Hori C."/>
            <person name="Ishida J.K."/>
            <person name="Kasahara H."/>
            <person name="Kiba T."/>
            <person name="Kim M.S."/>
            <person name="Koo N."/>
            <person name="Laohavisit A."/>
            <person name="Lee Y.H."/>
            <person name="Lumba S."/>
            <person name="McCourt P."/>
            <person name="Mortimer J.C."/>
            <person name="Mutuku J.M."/>
            <person name="Nomura T."/>
            <person name="Sasaki-Sekimoto Y."/>
            <person name="Seto Y."/>
            <person name="Wang Y."/>
            <person name="Wakatake T."/>
            <person name="Sakakibara H."/>
            <person name="Demura T."/>
            <person name="Yamaguchi S."/>
            <person name="Yoneyama K."/>
            <person name="Manabe R.I."/>
            <person name="Nelson D.C."/>
            <person name="Schulman A.H."/>
            <person name="Timko M.P."/>
            <person name="dePamphilis C.W."/>
            <person name="Choi D."/>
            <person name="Shirasu K."/>
        </authorList>
    </citation>
    <scope>NUCLEOTIDE SEQUENCE [LARGE SCALE GENOMIC DNA]</scope>
    <source>
        <strain evidence="8">cv. UVA1</strain>
    </source>
</reference>
<dbReference type="EMBL" id="BKCP01003447">
    <property type="protein sequence ID" value="GER29285.1"/>
    <property type="molecule type" value="Genomic_DNA"/>
</dbReference>
<name>A0A5A7P8Z4_STRAF</name>
<evidence type="ECO:0000256" key="6">
    <source>
        <dbReference type="SAM" id="MobiDB-lite"/>
    </source>
</evidence>
<protein>
    <submittedName>
        <fullName evidence="7">H(+)-ATPase 11</fullName>
    </submittedName>
</protein>
<gene>
    <name evidence="7" type="ORF">STAS_05140</name>
</gene>
<dbReference type="Pfam" id="PF00702">
    <property type="entry name" value="Hydrolase"/>
    <property type="match status" value="1"/>
</dbReference>
<accession>A0A5A7P8Z4</accession>
<dbReference type="Proteomes" id="UP000325081">
    <property type="component" value="Unassembled WGS sequence"/>
</dbReference>
<keyword evidence="3" id="KW-0460">Magnesium</keyword>
<dbReference type="SUPFAM" id="SSF56784">
    <property type="entry name" value="HAD-like"/>
    <property type="match status" value="1"/>
</dbReference>
<dbReference type="AlphaFoldDB" id="A0A5A7P8Z4"/>
<comment type="caution">
    <text evidence="7">The sequence shown here is derived from an EMBL/GenBank/DDBJ whole genome shotgun (WGS) entry which is preliminary data.</text>
</comment>
<keyword evidence="8" id="KW-1185">Reference proteome</keyword>
<evidence type="ECO:0000256" key="5">
    <source>
        <dbReference type="ARBA" id="ARBA00023136"/>
    </source>
</evidence>
<dbReference type="OrthoDB" id="2929958at2759"/>
<comment type="subcellular location">
    <subcellularLocation>
        <location evidence="1">Membrane</location>
        <topology evidence="1">Multi-pass membrane protein</topology>
    </subcellularLocation>
</comment>
<evidence type="ECO:0000313" key="8">
    <source>
        <dbReference type="Proteomes" id="UP000325081"/>
    </source>
</evidence>
<keyword evidence="4" id="KW-1133">Transmembrane helix</keyword>
<dbReference type="GO" id="GO:0005524">
    <property type="term" value="F:ATP binding"/>
    <property type="evidence" value="ECO:0007669"/>
    <property type="project" value="InterPro"/>
</dbReference>
<evidence type="ECO:0000313" key="7">
    <source>
        <dbReference type="EMBL" id="GER29285.1"/>
    </source>
</evidence>
<dbReference type="Gene3D" id="3.40.50.1000">
    <property type="entry name" value="HAD superfamily/HAD-like"/>
    <property type="match status" value="1"/>
</dbReference>